<protein>
    <submittedName>
        <fullName evidence="2">Uncharacterized protein</fullName>
    </submittedName>
</protein>
<evidence type="ECO:0000313" key="3">
    <source>
        <dbReference type="Proteomes" id="UP000596742"/>
    </source>
</evidence>
<feature type="compositionally biased region" description="Basic and acidic residues" evidence="1">
    <location>
        <begin position="1"/>
        <end position="18"/>
    </location>
</feature>
<reference evidence="2" key="1">
    <citation type="submission" date="2018-11" db="EMBL/GenBank/DDBJ databases">
        <authorList>
            <person name="Alioto T."/>
            <person name="Alioto T."/>
        </authorList>
    </citation>
    <scope>NUCLEOTIDE SEQUENCE</scope>
</reference>
<organism evidence="2 3">
    <name type="scientific">Mytilus galloprovincialis</name>
    <name type="common">Mediterranean mussel</name>
    <dbReference type="NCBI Taxonomy" id="29158"/>
    <lineage>
        <taxon>Eukaryota</taxon>
        <taxon>Metazoa</taxon>
        <taxon>Spiralia</taxon>
        <taxon>Lophotrochozoa</taxon>
        <taxon>Mollusca</taxon>
        <taxon>Bivalvia</taxon>
        <taxon>Autobranchia</taxon>
        <taxon>Pteriomorphia</taxon>
        <taxon>Mytilida</taxon>
        <taxon>Mytiloidea</taxon>
        <taxon>Mytilidae</taxon>
        <taxon>Mytilinae</taxon>
        <taxon>Mytilus</taxon>
    </lineage>
</organism>
<evidence type="ECO:0000313" key="2">
    <source>
        <dbReference type="EMBL" id="VDI17847.1"/>
    </source>
</evidence>
<feature type="region of interest" description="Disordered" evidence="1">
    <location>
        <begin position="1"/>
        <end position="25"/>
    </location>
</feature>
<accession>A0A8B6DE52</accession>
<proteinExistence type="predicted"/>
<name>A0A8B6DE52_MYTGA</name>
<gene>
    <name evidence="2" type="ORF">MGAL_10B060653</name>
</gene>
<feature type="region of interest" description="Disordered" evidence="1">
    <location>
        <begin position="132"/>
        <end position="186"/>
    </location>
</feature>
<sequence length="268" mass="30094">MSDTGSDHDDLRPSKSKESTSNTELSTDGAVSLFSTVLTNALEQQKVNLIKHFENQFIQPVRSTGVSTPDFVFKREDDAANLRSAIASASRKRKSSKPYDRPSNKPTESGNKFNAKNFFVGLVKAVDSEKIQVSRRTDPGNASIAINKDISPDSVHSRQVRQQQSARPQRNKESHSKEPTLDEDTTNGVEYNFDFINNYEIKSGDQVINVKGNLKHNVSFWKSVLQANDFIVNTIEFGYRIPFNIEPCCIYLPNNKSALKHALLLKKQ</sequence>
<feature type="compositionally biased region" description="Basic and acidic residues" evidence="1">
    <location>
        <begin position="170"/>
        <end position="180"/>
    </location>
</feature>
<dbReference type="Proteomes" id="UP000596742">
    <property type="component" value="Unassembled WGS sequence"/>
</dbReference>
<dbReference type="AlphaFoldDB" id="A0A8B6DE52"/>
<dbReference type="EMBL" id="UYJE01003264">
    <property type="protein sequence ID" value="VDI17847.1"/>
    <property type="molecule type" value="Genomic_DNA"/>
</dbReference>
<keyword evidence="3" id="KW-1185">Reference proteome</keyword>
<evidence type="ECO:0000256" key="1">
    <source>
        <dbReference type="SAM" id="MobiDB-lite"/>
    </source>
</evidence>
<comment type="caution">
    <text evidence="2">The sequence shown here is derived from an EMBL/GenBank/DDBJ whole genome shotgun (WGS) entry which is preliminary data.</text>
</comment>
<feature type="region of interest" description="Disordered" evidence="1">
    <location>
        <begin position="87"/>
        <end position="112"/>
    </location>
</feature>